<gene>
    <name evidence="2" type="ORF">FJT64_021224</name>
</gene>
<dbReference type="OrthoDB" id="6391604at2759"/>
<evidence type="ECO:0000313" key="3">
    <source>
        <dbReference type="Proteomes" id="UP000440578"/>
    </source>
</evidence>
<dbReference type="InterPro" id="IPR036397">
    <property type="entry name" value="RNaseH_sf"/>
</dbReference>
<dbReference type="InterPro" id="IPR021109">
    <property type="entry name" value="Peptidase_aspartic_dom_sf"/>
</dbReference>
<sequence length="588" mass="64894">MDLCSDCGSHRKKVPKRSGDRVSASAVSQSVARTLPVVWISVDGRKCRALVDTGCTDTLVHAGACSDWSPRPVNMMTVNGGTLRCLGIAEITVQHRENRASLTALFVPDRPLGMDVLLDSGEWTVAWKWTDGEGPDRLNNTVAQYKVPDAARPAYDEELELWAREGWLQPYDERVDGPARGLIPLMAVEQPNKDKRMSYGLNVAPNIMRSVVRTILEQNEAVSRGVLPYVDDLLVNEDVISAEQVAEHFSRYGLVCKPPQRPADGARMLGLQLTITIKLVKSDENPADEMTRVPKEWLRACRAEEETAAVTGAVPVAAAVAPDGESTHPDTAAKIRAVHENIGHQGVRRTLWYLRRDELLLDNATEFRGRRMGAFAARWGVTLRFRAVHEAGGNGIVERHHRTIKVMSARKGCTIAESLHRYNMTPRDGSQPESAPAAGVFRRVGRDLPVTAAGEHDDRPPPALPADSERGAGFREGDLVWVRRRGPATRCTDVSRPGTVTRIVIDQLIEVDGTPWHVRCVRHRHTGQPTAADPPIEDDSEPAMSLGAPEHSSAVGETDPSVEEWSCRSRPLRSHRLRTVLNRDVVQE</sequence>
<feature type="region of interest" description="Disordered" evidence="1">
    <location>
        <begin position="526"/>
        <end position="567"/>
    </location>
</feature>
<name>A0A6A4WUX8_AMPAM</name>
<protein>
    <recommendedName>
        <fullName evidence="4">Integrase catalytic domain-containing protein</fullName>
    </recommendedName>
</protein>
<dbReference type="AlphaFoldDB" id="A0A6A4WUX8"/>
<comment type="caution">
    <text evidence="2">The sequence shown here is derived from an EMBL/GenBank/DDBJ whole genome shotgun (WGS) entry which is preliminary data.</text>
</comment>
<evidence type="ECO:0008006" key="4">
    <source>
        <dbReference type="Google" id="ProtNLM"/>
    </source>
</evidence>
<dbReference type="EMBL" id="VIIS01000569">
    <property type="protein sequence ID" value="KAF0307460.1"/>
    <property type="molecule type" value="Genomic_DNA"/>
</dbReference>
<keyword evidence="3" id="KW-1185">Reference proteome</keyword>
<dbReference type="SUPFAM" id="SSF53098">
    <property type="entry name" value="Ribonuclease H-like"/>
    <property type="match status" value="1"/>
</dbReference>
<organism evidence="2 3">
    <name type="scientific">Amphibalanus amphitrite</name>
    <name type="common">Striped barnacle</name>
    <name type="synonym">Balanus amphitrite</name>
    <dbReference type="NCBI Taxonomy" id="1232801"/>
    <lineage>
        <taxon>Eukaryota</taxon>
        <taxon>Metazoa</taxon>
        <taxon>Ecdysozoa</taxon>
        <taxon>Arthropoda</taxon>
        <taxon>Crustacea</taxon>
        <taxon>Multicrustacea</taxon>
        <taxon>Cirripedia</taxon>
        <taxon>Thoracica</taxon>
        <taxon>Thoracicalcarea</taxon>
        <taxon>Balanomorpha</taxon>
        <taxon>Balanoidea</taxon>
        <taxon>Balanidae</taxon>
        <taxon>Amphibalaninae</taxon>
        <taxon>Amphibalanus</taxon>
    </lineage>
</organism>
<feature type="region of interest" description="Disordered" evidence="1">
    <location>
        <begin position="451"/>
        <end position="471"/>
    </location>
</feature>
<dbReference type="InterPro" id="IPR012337">
    <property type="entry name" value="RNaseH-like_sf"/>
</dbReference>
<dbReference type="Gene3D" id="3.30.420.10">
    <property type="entry name" value="Ribonuclease H-like superfamily/Ribonuclease H"/>
    <property type="match status" value="1"/>
</dbReference>
<feature type="region of interest" description="Disordered" evidence="1">
    <location>
        <begin position="1"/>
        <end position="25"/>
    </location>
</feature>
<dbReference type="CDD" id="cd00303">
    <property type="entry name" value="retropepsin_like"/>
    <property type="match status" value="1"/>
</dbReference>
<evidence type="ECO:0000256" key="1">
    <source>
        <dbReference type="SAM" id="MobiDB-lite"/>
    </source>
</evidence>
<proteinExistence type="predicted"/>
<dbReference type="GO" id="GO:0003676">
    <property type="term" value="F:nucleic acid binding"/>
    <property type="evidence" value="ECO:0007669"/>
    <property type="project" value="InterPro"/>
</dbReference>
<reference evidence="2 3" key="1">
    <citation type="submission" date="2019-07" db="EMBL/GenBank/DDBJ databases">
        <title>Draft genome assembly of a fouling barnacle, Amphibalanus amphitrite (Darwin, 1854): The first reference genome for Thecostraca.</title>
        <authorList>
            <person name="Kim W."/>
        </authorList>
    </citation>
    <scope>NUCLEOTIDE SEQUENCE [LARGE SCALE GENOMIC DNA]</scope>
    <source>
        <strain evidence="2">SNU_AA5</strain>
        <tissue evidence="2">Soma without cirri and trophi</tissue>
    </source>
</reference>
<accession>A0A6A4WUX8</accession>
<dbReference type="Proteomes" id="UP000440578">
    <property type="component" value="Unassembled WGS sequence"/>
</dbReference>
<evidence type="ECO:0000313" key="2">
    <source>
        <dbReference type="EMBL" id="KAF0307460.1"/>
    </source>
</evidence>
<dbReference type="SUPFAM" id="SSF50630">
    <property type="entry name" value="Acid proteases"/>
    <property type="match status" value="1"/>
</dbReference>
<dbReference type="Gene3D" id="2.40.70.10">
    <property type="entry name" value="Acid Proteases"/>
    <property type="match status" value="1"/>
</dbReference>